<dbReference type="PROSITE" id="PS01159">
    <property type="entry name" value="WW_DOMAIN_1"/>
    <property type="match status" value="2"/>
</dbReference>
<feature type="compositionally biased region" description="Polar residues" evidence="1">
    <location>
        <begin position="1245"/>
        <end position="1258"/>
    </location>
</feature>
<evidence type="ECO:0000313" key="3">
    <source>
        <dbReference type="EMBL" id="KAG6407459.1"/>
    </source>
</evidence>
<evidence type="ECO:0000313" key="4">
    <source>
        <dbReference type="Proteomes" id="UP000298416"/>
    </source>
</evidence>
<dbReference type="Gene3D" id="2.20.70.10">
    <property type="match status" value="2"/>
</dbReference>
<evidence type="ECO:0000259" key="2">
    <source>
        <dbReference type="PROSITE" id="PS50020"/>
    </source>
</evidence>
<dbReference type="InterPro" id="IPR001202">
    <property type="entry name" value="WW_dom"/>
</dbReference>
<feature type="compositionally biased region" description="Basic and acidic residues" evidence="1">
    <location>
        <begin position="433"/>
        <end position="442"/>
    </location>
</feature>
<dbReference type="InterPro" id="IPR036020">
    <property type="entry name" value="WW_dom_sf"/>
</dbReference>
<feature type="compositionally biased region" description="Acidic residues" evidence="1">
    <location>
        <begin position="443"/>
        <end position="462"/>
    </location>
</feature>
<feature type="region of interest" description="Disordered" evidence="1">
    <location>
        <begin position="495"/>
        <end position="517"/>
    </location>
</feature>
<dbReference type="PROSITE" id="PS50020">
    <property type="entry name" value="WW_DOMAIN_2"/>
    <property type="match status" value="2"/>
</dbReference>
<feature type="compositionally biased region" description="Acidic residues" evidence="1">
    <location>
        <begin position="1071"/>
        <end position="1085"/>
    </location>
</feature>
<protein>
    <recommendedName>
        <fullName evidence="2">WW domain-containing protein</fullName>
    </recommendedName>
</protein>
<dbReference type="Proteomes" id="UP000298416">
    <property type="component" value="Unassembled WGS sequence"/>
</dbReference>
<feature type="domain" description="WW" evidence="2">
    <location>
        <begin position="1392"/>
        <end position="1426"/>
    </location>
</feature>
<feature type="compositionally biased region" description="Basic and acidic residues" evidence="1">
    <location>
        <begin position="58"/>
        <end position="76"/>
    </location>
</feature>
<evidence type="ECO:0000256" key="1">
    <source>
        <dbReference type="SAM" id="MobiDB-lite"/>
    </source>
</evidence>
<feature type="region of interest" description="Disordered" evidence="1">
    <location>
        <begin position="107"/>
        <end position="137"/>
    </location>
</feature>
<proteinExistence type="predicted"/>
<dbReference type="PANTHER" id="PTHR47852:SF2">
    <property type="entry name" value="WW DOMAIN-CONTAINING PROTEIN"/>
    <property type="match status" value="1"/>
</dbReference>
<feature type="region of interest" description="Disordered" evidence="1">
    <location>
        <begin position="1228"/>
        <end position="1258"/>
    </location>
</feature>
<feature type="region of interest" description="Disordered" evidence="1">
    <location>
        <begin position="1343"/>
        <end position="1388"/>
    </location>
</feature>
<keyword evidence="4" id="KW-1185">Reference proteome</keyword>
<accession>A0A8X8ZKN4</accession>
<feature type="compositionally biased region" description="Polar residues" evidence="1">
    <location>
        <begin position="700"/>
        <end position="713"/>
    </location>
</feature>
<feature type="compositionally biased region" description="Basic and acidic residues" evidence="1">
    <location>
        <begin position="121"/>
        <end position="137"/>
    </location>
</feature>
<dbReference type="EMBL" id="PNBA02000011">
    <property type="protein sequence ID" value="KAG6407459.1"/>
    <property type="molecule type" value="Genomic_DNA"/>
</dbReference>
<gene>
    <name evidence="3" type="ORF">SASPL_130450</name>
</gene>
<feature type="region of interest" description="Disordered" evidence="1">
    <location>
        <begin position="674"/>
        <end position="714"/>
    </location>
</feature>
<dbReference type="CDD" id="cd00201">
    <property type="entry name" value="WW"/>
    <property type="match status" value="2"/>
</dbReference>
<feature type="region of interest" description="Disordered" evidence="1">
    <location>
        <begin position="58"/>
        <end position="81"/>
    </location>
</feature>
<dbReference type="SUPFAM" id="SSF51045">
    <property type="entry name" value="WW domain"/>
    <property type="match status" value="2"/>
</dbReference>
<feature type="region of interest" description="Disordered" evidence="1">
    <location>
        <begin position="433"/>
        <end position="471"/>
    </location>
</feature>
<feature type="compositionally biased region" description="Acidic residues" evidence="1">
    <location>
        <begin position="497"/>
        <end position="507"/>
    </location>
</feature>
<dbReference type="PANTHER" id="PTHR47852">
    <property type="entry name" value="OS06G0298400 PROTEIN"/>
    <property type="match status" value="1"/>
</dbReference>
<dbReference type="Pfam" id="PF00397">
    <property type="entry name" value="WW"/>
    <property type="match status" value="2"/>
</dbReference>
<reference evidence="3" key="2">
    <citation type="submission" date="2020-08" db="EMBL/GenBank/DDBJ databases">
        <title>Plant Genome Project.</title>
        <authorList>
            <person name="Zhang R.-G."/>
        </authorList>
    </citation>
    <scope>NUCLEOTIDE SEQUENCE</scope>
    <source>
        <strain evidence="3">Huo1</strain>
        <tissue evidence="3">Leaf</tissue>
    </source>
</reference>
<sequence>MWRWRVASCLVNPPSGTRQGTRRRAASVSRCRLVSLRRDRDGGETRCGCSYTPFGQMREKEGEKKKNKRKEKESQRRRLCSHRNPHRIAVESSVPYDATVKMGLRGRWSSGETGRTVVEQQGRDEKKEMRGGMEREVRQGAWNPATAPTRGQQAEGDGTVAVVARQGDGGVARKGCGRGEFRRFPQHGDVVGFLPRQAESEPQAFSASDLPWGIFIPVGKICEKYIGGKMWEGNGFDPDRFGYFDLVDELNKLGLDSWDRLSFKRKSILGWGDTIGDEAVRHRVVEFESVKKSNVESVNKSKCTTRSRKETTSKAGKLKSVYTQDIVEKSVESSVKKSLFQSSQKSVVESVGKSGGARNSATKEVGKSVGEDVGARHYAAKDVGKSVVENEADMNYDAEVLGEGVGGRINDAEDLGDDVGAVNVYVGMRDITDESVGDKADQNEETNDDMDAEELVSEDEECTQGRKKAKDNKEKEFVVTDDIFYGLVSGGKKSDYVSEEENSEEGDIYSSSTDSQDEWRRRDALTDNAVENGWEICFKRQVGRYLRQVAKVKKLRVRKVTAVPKDMPSFRSIIFRWVAKKIGDRLWDVQTVGWLWYWEHQLVIRLHPPPATVHNCVNFPPALNLFWRHQGQFGAHLDFAELVRMSLALFPFGGQQPQNPLLLLEQYSDDELDVDSKEVQSAANAEDAPIGADEQPKDVATNTAGAAETNSGKDSMEEVGELLMDSTSAALQCPVEKPQDGQTDSNELQNQANNMKKSTNSAALDGHLVGDVNSGWKMVLHEESNQYYYWNVTTGETSWEVPSVLAQQTVDTSAEKDINDTAEKTDGIMGTFQSSTPLGKVEDDFTASVRPKVDSEAADSVDSWTNKDGPDDGSITDVIKVEEDNREANQDHCTSLLGGHSIESNSSTDLSVQLIKQCESLLERLNSMKGPRSYIKVQVEIEIRLADIKALSSYESCLLPFWLHSETQLKQLEAAINCAIHQVTPALLGEVEAAQEQYEGTGNDTNIGSSEMKALFPIPELHDTSERQCRKLIMMAPQPSNMVWVEDASPTAQYHVPVEPLDMQMGPSPPPDDESFPPLPPDDEPFPPPPPDEPPETSYPPSNFSLVQANPYSGEYTMYPGTGLDYYLQTNSEVSGSALYTHSEGAQVALSHVPPPHYYEAGPDIYPVAPAIVNPVETTSYYGLQNGTLNHVPLMHSTANGEPSFEDTGVEAGSSLLLKNNFDGNQSFESSTIAPPEFSEAGRSPATSTENGAPVTSTSDTTASDFIFFFTVSRTKKRTIAVGPTLRSNKKVSSMVDKWKAAKEELHEEVEEPKDAYEILEKKRQREIEKWRANQIASGEAKDNANFQPLGGDWRERVKRRRAEKRRETEQTSPEVSADKSQQQPDLIELSKSLPSGWQAYWDVSSKKVYYGNVLTSVTSWVRPTD</sequence>
<organism evidence="3">
    <name type="scientific">Salvia splendens</name>
    <name type="common">Scarlet sage</name>
    <dbReference type="NCBI Taxonomy" id="180675"/>
    <lineage>
        <taxon>Eukaryota</taxon>
        <taxon>Viridiplantae</taxon>
        <taxon>Streptophyta</taxon>
        <taxon>Embryophyta</taxon>
        <taxon>Tracheophyta</taxon>
        <taxon>Spermatophyta</taxon>
        <taxon>Magnoliopsida</taxon>
        <taxon>eudicotyledons</taxon>
        <taxon>Gunneridae</taxon>
        <taxon>Pentapetalae</taxon>
        <taxon>asterids</taxon>
        <taxon>lamiids</taxon>
        <taxon>Lamiales</taxon>
        <taxon>Lamiaceae</taxon>
        <taxon>Nepetoideae</taxon>
        <taxon>Mentheae</taxon>
        <taxon>Salviinae</taxon>
        <taxon>Salvia</taxon>
        <taxon>Salvia subgen. Calosphace</taxon>
        <taxon>core Calosphace</taxon>
    </lineage>
</organism>
<reference evidence="3" key="1">
    <citation type="submission" date="2018-01" db="EMBL/GenBank/DDBJ databases">
        <authorList>
            <person name="Mao J.F."/>
        </authorList>
    </citation>
    <scope>NUCLEOTIDE SEQUENCE</scope>
    <source>
        <strain evidence="3">Huo1</strain>
        <tissue evidence="3">Leaf</tissue>
    </source>
</reference>
<feature type="domain" description="WW" evidence="2">
    <location>
        <begin position="770"/>
        <end position="804"/>
    </location>
</feature>
<name>A0A8X8ZKN4_SALSN</name>
<feature type="compositionally biased region" description="Polar residues" evidence="1">
    <location>
        <begin position="1371"/>
        <end position="1385"/>
    </location>
</feature>
<comment type="caution">
    <text evidence="3">The sequence shown here is derived from an EMBL/GenBank/DDBJ whole genome shotgun (WGS) entry which is preliminary data.</text>
</comment>
<feature type="region of interest" description="Disordered" evidence="1">
    <location>
        <begin position="1060"/>
        <end position="1106"/>
    </location>
</feature>
<dbReference type="SMART" id="SM00456">
    <property type="entry name" value="WW"/>
    <property type="match status" value="2"/>
</dbReference>